<dbReference type="RefSeq" id="WP_139465308.1">
    <property type="nucleotide sequence ID" value="NZ_VDHJ01000005.1"/>
</dbReference>
<keyword evidence="3" id="KW-1185">Reference proteome</keyword>
<dbReference type="EMBL" id="VDHJ01000005">
    <property type="protein sequence ID" value="TNL98463.1"/>
    <property type="molecule type" value="Genomic_DNA"/>
</dbReference>
<evidence type="ECO:0000256" key="1">
    <source>
        <dbReference type="SAM" id="Phobius"/>
    </source>
</evidence>
<keyword evidence="1" id="KW-0472">Membrane</keyword>
<comment type="caution">
    <text evidence="2">The sequence shown here is derived from an EMBL/GenBank/DDBJ whole genome shotgun (WGS) entry which is preliminary data.</text>
</comment>
<sequence length="62" mass="6100">MRAALLLILGAIILAAGVWLISSVGFTPLAIVAALVTALGGSLVVAGIGGFLDSAAPTRKKI</sequence>
<accession>A0A5C4U414</accession>
<organism evidence="2 3">
    <name type="scientific">Corynebacterium tapiri</name>
    <dbReference type="NCBI Taxonomy" id="1448266"/>
    <lineage>
        <taxon>Bacteria</taxon>
        <taxon>Bacillati</taxon>
        <taxon>Actinomycetota</taxon>
        <taxon>Actinomycetes</taxon>
        <taxon>Mycobacteriales</taxon>
        <taxon>Corynebacteriaceae</taxon>
        <taxon>Corynebacterium</taxon>
    </lineage>
</organism>
<gene>
    <name evidence="2" type="ORF">FHE74_04485</name>
</gene>
<keyword evidence="1" id="KW-0812">Transmembrane</keyword>
<proteinExistence type="predicted"/>
<reference evidence="2 3" key="1">
    <citation type="submission" date="2019-06" db="EMBL/GenBank/DDBJ databases">
        <authorList>
            <person name="Li J."/>
        </authorList>
    </citation>
    <scope>NUCLEOTIDE SEQUENCE [LARGE SCALE GENOMIC DNA]</scope>
    <source>
        <strain evidence="2 3">LMG 28165</strain>
    </source>
</reference>
<evidence type="ECO:0000313" key="2">
    <source>
        <dbReference type="EMBL" id="TNL98463.1"/>
    </source>
</evidence>
<feature type="transmembrane region" description="Helical" evidence="1">
    <location>
        <begin position="30"/>
        <end position="52"/>
    </location>
</feature>
<evidence type="ECO:0000313" key="3">
    <source>
        <dbReference type="Proteomes" id="UP000312032"/>
    </source>
</evidence>
<dbReference type="Proteomes" id="UP000312032">
    <property type="component" value="Unassembled WGS sequence"/>
</dbReference>
<protein>
    <submittedName>
        <fullName evidence="2">Uncharacterized protein</fullName>
    </submittedName>
</protein>
<keyword evidence="1" id="KW-1133">Transmembrane helix</keyword>
<dbReference type="AlphaFoldDB" id="A0A5C4U414"/>
<name>A0A5C4U414_9CORY</name>